<dbReference type="InterPro" id="IPR000571">
    <property type="entry name" value="Znf_CCCH"/>
</dbReference>
<keyword evidence="1" id="KW-0862">Zinc</keyword>
<evidence type="ECO:0000313" key="5">
    <source>
        <dbReference type="Proteomes" id="UP001519460"/>
    </source>
</evidence>
<feature type="compositionally biased region" description="Low complexity" evidence="2">
    <location>
        <begin position="1522"/>
        <end position="1533"/>
    </location>
</feature>
<feature type="region of interest" description="Disordered" evidence="2">
    <location>
        <begin position="127"/>
        <end position="277"/>
    </location>
</feature>
<keyword evidence="1" id="KW-0863">Zinc-finger</keyword>
<sequence length="1628" mass="180457">MKTVPGSNLSSGIFPSSAMATEQMADIYRWLSEQLSEIGLEEFHVRSIVAYFFMNLQDLEDESSQDCGASPTSNNNGRRQTGFEVIPLEDRRKRCAELYIKNVSSKDSVPLAIVKKIVAELSTRLTTGAPESASSCSSQEHETRSPDYNSDSPMDRYNKAFPPLSEDNSPTQLSPPDDRDNVWTQRRPLTSKLAGETSQKNGAINRQPQAGTKRDTPSKKTKTSHGKENELSAKRKTHPGKRRDLIQYSYTARQLSYPVPEKPSTLVEPTSQEDEEEKTRIAEYLITALGIKSSGDSRRAQFSGNPPPADVTFSHKPSAPRCQKNEKEKSSGSFSKDSKTLDPEARLPAHMFPEQHASSEQSCSDRRNGVVKRDVASMQGKVPQPKQNTFETVSGRSAFFPSPASDAQVDRPGVPASHMHLQPAIYQQSLELGERRPQTEVTITADQRHMFAAFSPKDEALASQDACYRILPYEILERETKKEEETNESSNFDFCPYAHAADIPHQPANPLNSRRAEDDAQVMSTSLPHTFHSKLDTRADASTTSSEMYNSSSVNHHSRATLKESFSYPTLELSSLDLMPEPAEQRKKEDLHLPKAHGEPQFASELHGTTHGSTQPVVHPTVFHPQQADLGQWIQYLQSLRWSEGEPDATSQPYTSCQACTACLGGAPRWCQNSRNQNACSAASCEGGAVSDVSFTLGDYASSQETGFPSYCSSQEADSSKITDHLDFGACYATASEIRTSTRIPPVKEQLARELFESAFPGMDFAGYPPYAAQFALDDCDPGMNFSMQSTHVPAYEDAMDPSLNSSSYLHNFEADHGGGGHHVAFGQNSERRRALCKVYSPLKVEGGDPQETQPSASADIMRPREDQISPAMRRHFLQKSQVCFDERCIERHSAGEDDMFPTLSNEFDKYSHSIWSNDDGTHPDHPSLSLSCNQPQESGQHLRPSDIQGWTSDNHHHPALMPKNRTDSNSAEGSPAATTQGGQHPYPQTSKCSKGGQEVQYGDQASFMYERKHHERQSPFGYGTDMHQTFPSFHHPNYGSSDPYLSCWEANGDRELSPAQTANTASSSLPETAGTVRGTNQGSLSEDLPASWVSHFGKLSIQQSHARAAVGRKSERYQGDQAEHHPQLFQVGSDPELQSSLETSSDTRFQWQAKQGLHGLDFFPSPSTGKDEDWSCAADPMQDQDTWFSPWLPVHSNSTQSRIFPLLHVYGSKHKFQSKGSPLFNSLPYSPTLNLPLDRSASDSILSIPSDASAFRRYVRSSSLPSLESAATSAPQSTLHLPEIPRKESMTPRERQFQPIPALQAKGDVPSQQQSATVIQSAPKAPSPVIQLQDIFGTPTPTEVLSRTDKAIQTGEEYPAPLQRTIYPSLSGHDPSSVGYPTDDEERDPLSPPSTDSDISSDDDRPAKPELREKIWKDMQDVTDEDRYADAIYYYHQYGTMPHVVPSPQEVKEDLTYMEQAAATDFHLSHDGQMNGYIPSCAVPIPQQALHVEQLEEEMFQSTMDSRAVYSSHRPRRKPSKGSSKSKQPRGPVYSNKPCSFYLEGQCYRADCKYSHDMSSITCCFWQVAVQSVVELTSEEFPELSSVSVTHGNTSSVTQDFPDASAAFHKKKKVKKSGVRNQIPRGN</sequence>
<feature type="region of interest" description="Disordered" evidence="2">
    <location>
        <begin position="844"/>
        <end position="863"/>
    </location>
</feature>
<feature type="region of interest" description="Disordered" evidence="2">
    <location>
        <begin position="294"/>
        <end position="342"/>
    </location>
</feature>
<feature type="compositionally biased region" description="Basic and acidic residues" evidence="2">
    <location>
        <begin position="323"/>
        <end position="342"/>
    </location>
</feature>
<protein>
    <recommendedName>
        <fullName evidence="3">C3H1-type domain-containing protein</fullName>
    </recommendedName>
</protein>
<feature type="compositionally biased region" description="Polar residues" evidence="2">
    <location>
        <begin position="929"/>
        <end position="940"/>
    </location>
</feature>
<feature type="compositionally biased region" description="Polar residues" evidence="2">
    <location>
        <begin position="65"/>
        <end position="79"/>
    </location>
</feature>
<feature type="region of interest" description="Disordered" evidence="2">
    <location>
        <begin position="1306"/>
        <end position="1326"/>
    </location>
</feature>
<reference evidence="4 5" key="1">
    <citation type="journal article" date="2023" name="Sci. Data">
        <title>Genome assembly of the Korean intertidal mud-creeper Batillaria attramentaria.</title>
        <authorList>
            <person name="Patra A.K."/>
            <person name="Ho P.T."/>
            <person name="Jun S."/>
            <person name="Lee S.J."/>
            <person name="Kim Y."/>
            <person name="Won Y.J."/>
        </authorList>
    </citation>
    <scope>NUCLEOTIDE SEQUENCE [LARGE SCALE GENOMIC DNA]</scope>
    <source>
        <strain evidence="4">Wonlab-2016</strain>
    </source>
</reference>
<gene>
    <name evidence="4" type="ORF">BaRGS_00022901</name>
</gene>
<dbReference type="Proteomes" id="UP001519460">
    <property type="component" value="Unassembled WGS sequence"/>
</dbReference>
<feature type="region of interest" description="Disordered" evidence="2">
    <location>
        <begin position="1057"/>
        <end position="1084"/>
    </location>
</feature>
<feature type="region of interest" description="Disordered" evidence="2">
    <location>
        <begin position="916"/>
        <end position="999"/>
    </location>
</feature>
<keyword evidence="1" id="KW-0479">Metal-binding</keyword>
<comment type="caution">
    <text evidence="4">The sequence shown here is derived from an EMBL/GenBank/DDBJ whole genome shotgun (WGS) entry which is preliminary data.</text>
</comment>
<feature type="zinc finger region" description="C3H1-type" evidence="1">
    <location>
        <begin position="1535"/>
        <end position="1560"/>
    </location>
</feature>
<keyword evidence="5" id="KW-1185">Reference proteome</keyword>
<accession>A0ABD0KFE5</accession>
<dbReference type="PROSITE" id="PS50103">
    <property type="entry name" value="ZF_C3H1"/>
    <property type="match status" value="1"/>
</dbReference>
<proteinExistence type="predicted"/>
<dbReference type="EMBL" id="JACVVK020000187">
    <property type="protein sequence ID" value="KAK7485906.1"/>
    <property type="molecule type" value="Genomic_DNA"/>
</dbReference>
<name>A0ABD0KFE5_9CAEN</name>
<dbReference type="GO" id="GO:0008270">
    <property type="term" value="F:zinc ion binding"/>
    <property type="evidence" value="ECO:0007669"/>
    <property type="project" value="UniProtKB-KW"/>
</dbReference>
<feature type="compositionally biased region" description="Polar residues" evidence="2">
    <location>
        <begin position="1311"/>
        <end position="1321"/>
    </location>
</feature>
<feature type="region of interest" description="Disordered" evidence="2">
    <location>
        <begin position="63"/>
        <end position="83"/>
    </location>
</feature>
<evidence type="ECO:0000256" key="1">
    <source>
        <dbReference type="PROSITE-ProRule" id="PRU00723"/>
    </source>
</evidence>
<evidence type="ECO:0000256" key="2">
    <source>
        <dbReference type="SAM" id="MobiDB-lite"/>
    </source>
</evidence>
<feature type="region of interest" description="Disordered" evidence="2">
    <location>
        <begin position="1354"/>
        <end position="1414"/>
    </location>
</feature>
<feature type="domain" description="C3H1-type" evidence="3">
    <location>
        <begin position="1535"/>
        <end position="1560"/>
    </location>
</feature>
<feature type="compositionally biased region" description="Polar residues" evidence="2">
    <location>
        <begin position="1059"/>
        <end position="1071"/>
    </location>
</feature>
<feature type="compositionally biased region" description="Polar residues" evidence="2">
    <location>
        <begin position="968"/>
        <end position="993"/>
    </location>
</feature>
<feature type="compositionally biased region" description="Polar residues" evidence="2">
    <location>
        <begin position="196"/>
        <end position="210"/>
    </location>
</feature>
<evidence type="ECO:0000313" key="4">
    <source>
        <dbReference type="EMBL" id="KAK7485906.1"/>
    </source>
</evidence>
<feature type="region of interest" description="Disordered" evidence="2">
    <location>
        <begin position="1504"/>
        <end position="1534"/>
    </location>
</feature>
<organism evidence="4 5">
    <name type="scientific">Batillaria attramentaria</name>
    <dbReference type="NCBI Taxonomy" id="370345"/>
    <lineage>
        <taxon>Eukaryota</taxon>
        <taxon>Metazoa</taxon>
        <taxon>Spiralia</taxon>
        <taxon>Lophotrochozoa</taxon>
        <taxon>Mollusca</taxon>
        <taxon>Gastropoda</taxon>
        <taxon>Caenogastropoda</taxon>
        <taxon>Sorbeoconcha</taxon>
        <taxon>Cerithioidea</taxon>
        <taxon>Batillariidae</taxon>
        <taxon>Batillaria</taxon>
    </lineage>
</organism>
<evidence type="ECO:0000259" key="3">
    <source>
        <dbReference type="PROSITE" id="PS50103"/>
    </source>
</evidence>
<feature type="compositionally biased region" description="Basic and acidic residues" evidence="2">
    <location>
        <begin position="1403"/>
        <end position="1414"/>
    </location>
</feature>